<dbReference type="PANTHER" id="PTHR43626">
    <property type="entry name" value="ACYL-COA N-ACYLTRANSFERASE"/>
    <property type="match status" value="1"/>
</dbReference>
<evidence type="ECO:0000256" key="1">
    <source>
        <dbReference type="ARBA" id="ARBA00022679"/>
    </source>
</evidence>
<dbReference type="InterPro" id="IPR016181">
    <property type="entry name" value="Acyl_CoA_acyltransferase"/>
</dbReference>
<evidence type="ECO:0000313" key="4">
    <source>
        <dbReference type="EMBL" id="UEX90004.1"/>
    </source>
</evidence>
<dbReference type="InterPro" id="IPR045039">
    <property type="entry name" value="NSI-like"/>
</dbReference>
<dbReference type="Gene3D" id="3.40.630.30">
    <property type="match status" value="1"/>
</dbReference>
<dbReference type="PROSITE" id="PS51186">
    <property type="entry name" value="GNAT"/>
    <property type="match status" value="1"/>
</dbReference>
<gene>
    <name evidence="4" type="ORF">LN051_10790</name>
</gene>
<dbReference type="CDD" id="cd04301">
    <property type="entry name" value="NAT_SF"/>
    <property type="match status" value="1"/>
</dbReference>
<keyword evidence="5" id="KW-1185">Reference proteome</keyword>
<protein>
    <submittedName>
        <fullName evidence="4">GNAT family N-acetyltransferase</fullName>
    </submittedName>
</protein>
<evidence type="ECO:0000313" key="5">
    <source>
        <dbReference type="Proteomes" id="UP001197626"/>
    </source>
</evidence>
<feature type="domain" description="N-acetyltransferase" evidence="3">
    <location>
        <begin position="1"/>
        <end position="139"/>
    </location>
</feature>
<name>A0ABY3PCP7_9STAP</name>
<evidence type="ECO:0000259" key="3">
    <source>
        <dbReference type="PROSITE" id="PS51186"/>
    </source>
</evidence>
<sequence>MRIQLKTDILDTDITALTQLYKSVGWNGHTPEKIACIYHKSTHIVFVYEENWLVGCGRALSDGAFNAAIYDVVVRPSHQHKGIGQRIVHQLVSSIGQVSCIHLISTLGNKSFYERCGFKKLKTGMGIYYKPELKAQYLE</sequence>
<dbReference type="InterPro" id="IPR000182">
    <property type="entry name" value="GNAT_dom"/>
</dbReference>
<dbReference type="PANTHER" id="PTHR43626:SF4">
    <property type="entry name" value="GCN5-RELATED N-ACETYLTRANSFERASE 2, CHLOROPLASTIC"/>
    <property type="match status" value="1"/>
</dbReference>
<organism evidence="4 5">
    <name type="scientific">Staphylococcus ratti</name>
    <dbReference type="NCBI Taxonomy" id="2892440"/>
    <lineage>
        <taxon>Bacteria</taxon>
        <taxon>Bacillati</taxon>
        <taxon>Bacillota</taxon>
        <taxon>Bacilli</taxon>
        <taxon>Bacillales</taxon>
        <taxon>Staphylococcaceae</taxon>
        <taxon>Staphylococcus</taxon>
    </lineage>
</organism>
<dbReference type="RefSeq" id="WP_229292505.1">
    <property type="nucleotide sequence ID" value="NZ_CP086654.1"/>
</dbReference>
<reference evidence="4 5" key="1">
    <citation type="journal article" date="2022" name="Pathogens">
        <title>Staphylococcus ratti sp. nov. Isolated from a Lab Rat.</title>
        <authorList>
            <person name="Kovarovic V."/>
            <person name="Sedlacek I."/>
            <person name="Petras P."/>
            <person name="Kralova S."/>
            <person name="Maslanova I."/>
            <person name="Svec P."/>
            <person name="Neumann-Schaal M."/>
            <person name="Botka T."/>
            <person name="Gelbicova T."/>
            <person name="Stankova E."/>
            <person name="Doskar J."/>
            <person name="Pantucek R."/>
        </authorList>
    </citation>
    <scope>NUCLEOTIDE SEQUENCE [LARGE SCALE GENOMIC DNA]</scope>
    <source>
        <strain evidence="4 5">CCM 9025</strain>
    </source>
</reference>
<proteinExistence type="predicted"/>
<dbReference type="EMBL" id="CP086654">
    <property type="protein sequence ID" value="UEX90004.1"/>
    <property type="molecule type" value="Genomic_DNA"/>
</dbReference>
<keyword evidence="2" id="KW-0012">Acyltransferase</keyword>
<evidence type="ECO:0000256" key="2">
    <source>
        <dbReference type="ARBA" id="ARBA00023315"/>
    </source>
</evidence>
<accession>A0ABY3PCP7</accession>
<keyword evidence="1" id="KW-0808">Transferase</keyword>
<dbReference type="Pfam" id="PF13508">
    <property type="entry name" value="Acetyltransf_7"/>
    <property type="match status" value="1"/>
</dbReference>
<dbReference type="SUPFAM" id="SSF55729">
    <property type="entry name" value="Acyl-CoA N-acyltransferases (Nat)"/>
    <property type="match status" value="1"/>
</dbReference>
<dbReference type="Proteomes" id="UP001197626">
    <property type="component" value="Chromosome"/>
</dbReference>